<dbReference type="SUPFAM" id="SSF56112">
    <property type="entry name" value="Protein kinase-like (PK-like)"/>
    <property type="match status" value="1"/>
</dbReference>
<dbReference type="Gene3D" id="3.90.1200.10">
    <property type="match status" value="1"/>
</dbReference>
<protein>
    <recommendedName>
        <fullName evidence="1">Aminoglycoside phosphotransferase domain-containing protein</fullName>
    </recommendedName>
</protein>
<gene>
    <name evidence="2" type="ORF">Cph01nite_11180</name>
</gene>
<dbReference type="Proteomes" id="UP000614741">
    <property type="component" value="Unassembled WGS sequence"/>
</dbReference>
<accession>A0ABQ4DJ45</accession>
<sequence>MGAFPGVRAEQQAVLEMWFPGATLVADHSWGLVERSVLQLRHDGRDVIVKAGGPDDHHMEREIRAHHEFVAPLAELALAPHLLHAHADLRLLATTFLPGRLIEGTPAEHDPETYRQAGRALSLLHRQSSRSGEDYEARADARASAWLRRDHRIAADVVDRLRAELARPAAPRPLVPTHGDWQPRNWLVDDGRLAVIDFGRADWRPAATDLGRLATQQFRGRPDLERAFLDGYGTDPREPSAWHRDRVREAIGTAVWAHLVGDEDFEQQGHRMIADVLGSARSGGDS</sequence>
<dbReference type="RefSeq" id="WP_203671988.1">
    <property type="nucleotide sequence ID" value="NZ_BONP01000004.1"/>
</dbReference>
<dbReference type="InterPro" id="IPR002575">
    <property type="entry name" value="Aminoglycoside_PTrfase"/>
</dbReference>
<evidence type="ECO:0000259" key="1">
    <source>
        <dbReference type="Pfam" id="PF01636"/>
    </source>
</evidence>
<organism evidence="2 3">
    <name type="scientific">Cellulomonas phragmiteti</name>
    <dbReference type="NCBI Taxonomy" id="478780"/>
    <lineage>
        <taxon>Bacteria</taxon>
        <taxon>Bacillati</taxon>
        <taxon>Actinomycetota</taxon>
        <taxon>Actinomycetes</taxon>
        <taxon>Micrococcales</taxon>
        <taxon>Cellulomonadaceae</taxon>
        <taxon>Cellulomonas</taxon>
    </lineage>
</organism>
<dbReference type="EMBL" id="BONP01000004">
    <property type="protein sequence ID" value="GIG39356.1"/>
    <property type="molecule type" value="Genomic_DNA"/>
</dbReference>
<dbReference type="InterPro" id="IPR011009">
    <property type="entry name" value="Kinase-like_dom_sf"/>
</dbReference>
<keyword evidence="3" id="KW-1185">Reference proteome</keyword>
<name>A0ABQ4DJ45_9CELL</name>
<proteinExistence type="predicted"/>
<feature type="domain" description="Aminoglycoside phosphotransferase" evidence="1">
    <location>
        <begin position="36"/>
        <end position="241"/>
    </location>
</feature>
<evidence type="ECO:0000313" key="3">
    <source>
        <dbReference type="Proteomes" id="UP000614741"/>
    </source>
</evidence>
<comment type="caution">
    <text evidence="2">The sequence shown here is derived from an EMBL/GenBank/DDBJ whole genome shotgun (WGS) entry which is preliminary data.</text>
</comment>
<dbReference type="Pfam" id="PF01636">
    <property type="entry name" value="APH"/>
    <property type="match status" value="1"/>
</dbReference>
<evidence type="ECO:0000313" key="2">
    <source>
        <dbReference type="EMBL" id="GIG39356.1"/>
    </source>
</evidence>
<reference evidence="2 3" key="1">
    <citation type="submission" date="2021-01" db="EMBL/GenBank/DDBJ databases">
        <title>Whole genome shotgun sequence of Cellulomonas phragmiteti NBRC 110785.</title>
        <authorList>
            <person name="Komaki H."/>
            <person name="Tamura T."/>
        </authorList>
    </citation>
    <scope>NUCLEOTIDE SEQUENCE [LARGE SCALE GENOMIC DNA]</scope>
    <source>
        <strain evidence="2 3">NBRC 110785</strain>
    </source>
</reference>